<dbReference type="Pfam" id="PF04402">
    <property type="entry name" value="SIMPL"/>
    <property type="match status" value="1"/>
</dbReference>
<dbReference type="Gene3D" id="3.30.110.170">
    <property type="entry name" value="Protein of unknown function (DUF541), domain 1"/>
    <property type="match status" value="1"/>
</dbReference>
<dbReference type="Proteomes" id="UP001634747">
    <property type="component" value="Unassembled WGS sequence"/>
</dbReference>
<name>A0ABW9KHL2_9BACT</name>
<protein>
    <submittedName>
        <fullName evidence="1">SIMPL domain-containing protein</fullName>
    </submittedName>
</protein>
<evidence type="ECO:0000313" key="2">
    <source>
        <dbReference type="Proteomes" id="UP001634747"/>
    </source>
</evidence>
<proteinExistence type="predicted"/>
<comment type="caution">
    <text evidence="1">The sequence shown here is derived from an EMBL/GenBank/DDBJ whole genome shotgun (WGS) entry which is preliminary data.</text>
</comment>
<gene>
    <name evidence="1" type="ORF">ACK2TP_04825</name>
</gene>
<organism evidence="1 2">
    <name type="scientific">Terriglobus aquaticus</name>
    <dbReference type="NCBI Taxonomy" id="940139"/>
    <lineage>
        <taxon>Bacteria</taxon>
        <taxon>Pseudomonadati</taxon>
        <taxon>Acidobacteriota</taxon>
        <taxon>Terriglobia</taxon>
        <taxon>Terriglobales</taxon>
        <taxon>Acidobacteriaceae</taxon>
        <taxon>Terriglobus</taxon>
    </lineage>
</organism>
<dbReference type="InterPro" id="IPR052022">
    <property type="entry name" value="26kDa_periplasmic_antigen"/>
</dbReference>
<evidence type="ECO:0000313" key="1">
    <source>
        <dbReference type="EMBL" id="MFN2975077.1"/>
    </source>
</evidence>
<reference evidence="1 2" key="1">
    <citation type="submission" date="2024-12" db="EMBL/GenBank/DDBJ databases">
        <authorList>
            <person name="Lee Y."/>
        </authorList>
    </citation>
    <scope>NUCLEOTIDE SEQUENCE [LARGE SCALE GENOMIC DNA]</scope>
    <source>
        <strain evidence="1 2">03SUJ4</strain>
    </source>
</reference>
<dbReference type="Gene3D" id="3.30.70.2970">
    <property type="entry name" value="Protein of unknown function (DUF541), domain 2"/>
    <property type="match status" value="1"/>
</dbReference>
<dbReference type="EMBL" id="JBJYXY010000001">
    <property type="protein sequence ID" value="MFN2975077.1"/>
    <property type="molecule type" value="Genomic_DNA"/>
</dbReference>
<accession>A0ABW9KHL2</accession>
<dbReference type="PANTHER" id="PTHR34387">
    <property type="entry name" value="SLR1258 PROTEIN"/>
    <property type="match status" value="1"/>
</dbReference>
<keyword evidence="2" id="KW-1185">Reference proteome</keyword>
<dbReference type="InterPro" id="IPR007497">
    <property type="entry name" value="SIMPL/DUF541"/>
</dbReference>
<dbReference type="RefSeq" id="WP_263413385.1">
    <property type="nucleotide sequence ID" value="NZ_BAABBH010000001.1"/>
</dbReference>
<dbReference type="PANTHER" id="PTHR34387:SF2">
    <property type="entry name" value="SLR1258 PROTEIN"/>
    <property type="match status" value="1"/>
</dbReference>
<sequence>MNIGHETESSHGGSRLQQQTARTSVKLAALAFVCSALALFGGSARAQSVTVDPCATAPQSCPTLVSTSATAQTRIANTAVDVTLGLTVTQTDLPAAQRSLSTQSNQLIAYLRAQGVQRLFTNNVSFSPETRFQKNAADKTVGYTGSTSVSFRTTPDKAPEILSAALNNGANTINSTVFTPTEQQMEDARRDLAAQATKSAMAEIESIAKAVNSHVVALRDIQVGAVSGGEPRPMPMMMRAMKADMPVAAPIATAEGDQQISLTVSVTAAVAK</sequence>